<comment type="subcellular location">
    <subcellularLocation>
        <location evidence="2">Lysosome</location>
    </subcellularLocation>
</comment>
<evidence type="ECO:0000313" key="5">
    <source>
        <dbReference type="Proteomes" id="UP000494165"/>
    </source>
</evidence>
<comment type="function">
    <text evidence="2">As a component of the GATOR1 complex functions as an inhibitor of the amino acid-sensing branch of the TORC1 pathway.</text>
</comment>
<feature type="domain" description="GATOR1 complex protein NPRL3 C-terminal HTH" evidence="3">
    <location>
        <begin position="407"/>
        <end position="453"/>
    </location>
</feature>
<dbReference type="InterPro" id="IPR056603">
    <property type="entry name" value="HTH_NPRL3"/>
</dbReference>
<comment type="similarity">
    <text evidence="1 2">Belongs to the NPR3 family.</text>
</comment>
<proteinExistence type="inferred from homology"/>
<dbReference type="InterPro" id="IPR005365">
    <property type="entry name" value="Npr3"/>
</dbReference>
<protein>
    <recommendedName>
        <fullName evidence="2">GATOR complex protein NPRL3</fullName>
    </recommendedName>
    <alternativeName>
        <fullName evidence="2">Nitrogen permease regulator 3-like protein</fullName>
    </alternativeName>
</protein>
<dbReference type="Pfam" id="PF24064">
    <property type="entry name" value="HTH_NPRL3"/>
    <property type="match status" value="1"/>
</dbReference>
<name>A0A8S1DHH1_9INSE</name>
<dbReference type="GO" id="GO:0038202">
    <property type="term" value="P:TORC1 signaling"/>
    <property type="evidence" value="ECO:0007669"/>
    <property type="project" value="TreeGrafter"/>
</dbReference>
<dbReference type="GO" id="GO:1904262">
    <property type="term" value="P:negative regulation of TORC1 signaling"/>
    <property type="evidence" value="ECO:0007669"/>
    <property type="project" value="TreeGrafter"/>
</dbReference>
<dbReference type="EMBL" id="CADEPI010000184">
    <property type="protein sequence ID" value="CAB3379353.1"/>
    <property type="molecule type" value="Genomic_DNA"/>
</dbReference>
<dbReference type="PANTHER" id="PTHR13153">
    <property type="entry name" value="CGTHBA PROTEIN -14 GENE PROTEIN"/>
    <property type="match status" value="1"/>
</dbReference>
<keyword evidence="5" id="KW-1185">Reference proteome</keyword>
<keyword evidence="2" id="KW-0732">Signal</keyword>
<organism evidence="4 5">
    <name type="scientific">Cloeon dipterum</name>
    <dbReference type="NCBI Taxonomy" id="197152"/>
    <lineage>
        <taxon>Eukaryota</taxon>
        <taxon>Metazoa</taxon>
        <taxon>Ecdysozoa</taxon>
        <taxon>Arthropoda</taxon>
        <taxon>Hexapoda</taxon>
        <taxon>Insecta</taxon>
        <taxon>Pterygota</taxon>
        <taxon>Palaeoptera</taxon>
        <taxon>Ephemeroptera</taxon>
        <taxon>Pisciforma</taxon>
        <taxon>Baetidae</taxon>
        <taxon>Cloeon</taxon>
    </lineage>
</organism>
<dbReference type="GO" id="GO:1990130">
    <property type="term" value="C:GATOR1 complex"/>
    <property type="evidence" value="ECO:0007669"/>
    <property type="project" value="UniProtKB-UniRule"/>
</dbReference>
<comment type="caution">
    <text evidence="4">The sequence shown here is derived from an EMBL/GenBank/DDBJ whole genome shotgun (WGS) entry which is preliminary data.</text>
</comment>
<keyword evidence="2" id="KW-0458">Lysosome</keyword>
<sequence length="475" mass="54031">MEGNPLSIILVKSDSKGDRLLFRYPYATESRHGETTHKKRKSVYALTTSDDLEPPHQMSNISHNQLTGFSDEVLSNLFAVKSDLCENKFELKVNDVRFVGHPTLVNAGSVLINIQFALRATASHSIVKCYYDLSKRLGIALRHEERRCGYVAQETKAMVTAHDEAQISPYSQILTRSALARDLRTVYEDLCAGGQVHLRVNNWIEVSFCLPHKLHPELDPDLLCIQALRPYHGLLLLFEESEILSGLSTDASPALTKILKVHSPVKSFQVLAADADIVLDHVYKIARHLVYWAKAKVIFPLCESNVYVVSPTAPLAVHSLTEAFSEKFQGTNLLTVLSDFSLPMSLGHRVSPLDNPQHNTQFIYMIVWMLQHSLLLQLHTYVHLMPSSAKMGDDDELLGDDERVVHTSEEIAMFSRLQRHFNGRHHFEEIMYLENVRRSQLLQLIDKFRNELIMRQTEDPMIANFFCSKKMQLTA</sequence>
<dbReference type="OrthoDB" id="18648at2759"/>
<dbReference type="GO" id="GO:0005764">
    <property type="term" value="C:lysosome"/>
    <property type="evidence" value="ECO:0007669"/>
    <property type="project" value="UniProtKB-SubCell"/>
</dbReference>
<dbReference type="GO" id="GO:0010508">
    <property type="term" value="P:positive regulation of autophagy"/>
    <property type="evidence" value="ECO:0007669"/>
    <property type="project" value="TreeGrafter"/>
</dbReference>
<dbReference type="AlphaFoldDB" id="A0A8S1DHH1"/>
<reference evidence="4 5" key="1">
    <citation type="submission" date="2020-04" db="EMBL/GenBank/DDBJ databases">
        <authorList>
            <person name="Alioto T."/>
            <person name="Alioto T."/>
            <person name="Gomez Garrido J."/>
        </authorList>
    </citation>
    <scope>NUCLEOTIDE SEQUENCE [LARGE SCALE GENOMIC DNA]</scope>
</reference>
<evidence type="ECO:0000256" key="1">
    <source>
        <dbReference type="ARBA" id="ARBA00010546"/>
    </source>
</evidence>
<dbReference type="Pfam" id="PF03666">
    <property type="entry name" value="NPR3"/>
    <property type="match status" value="2"/>
</dbReference>
<evidence type="ECO:0000259" key="3">
    <source>
        <dbReference type="Pfam" id="PF24064"/>
    </source>
</evidence>
<dbReference type="PANTHER" id="PTHR13153:SF5">
    <property type="entry name" value="GATOR COMPLEX PROTEIN NPRL3"/>
    <property type="match status" value="1"/>
</dbReference>
<evidence type="ECO:0000256" key="2">
    <source>
        <dbReference type="RuleBase" id="RU368069"/>
    </source>
</evidence>
<accession>A0A8S1DHH1</accession>
<gene>
    <name evidence="4" type="ORF">CLODIP_2_CD10405</name>
</gene>
<dbReference type="Proteomes" id="UP000494165">
    <property type="component" value="Unassembled WGS sequence"/>
</dbReference>
<evidence type="ECO:0000313" key="4">
    <source>
        <dbReference type="EMBL" id="CAB3379353.1"/>
    </source>
</evidence>
<dbReference type="GO" id="GO:0034198">
    <property type="term" value="P:cellular response to amino acid starvation"/>
    <property type="evidence" value="ECO:0007669"/>
    <property type="project" value="UniProtKB-UniRule"/>
</dbReference>